<accession>A0A0W0SKE3</accession>
<dbReference type="EMBL" id="LNXV01000013">
    <property type="protein sequence ID" value="KTC83790.1"/>
    <property type="molecule type" value="Genomic_DNA"/>
</dbReference>
<protein>
    <submittedName>
        <fullName evidence="2">Outer membrane protein</fullName>
    </submittedName>
</protein>
<dbReference type="AlphaFoldDB" id="A0A0W0SKE3"/>
<dbReference type="Pfam" id="PF05150">
    <property type="entry name" value="Legionella_OMP"/>
    <property type="match status" value="1"/>
</dbReference>
<evidence type="ECO:0000256" key="1">
    <source>
        <dbReference type="SAM" id="SignalP"/>
    </source>
</evidence>
<evidence type="ECO:0000313" key="2">
    <source>
        <dbReference type="EMBL" id="KTC83790.1"/>
    </source>
</evidence>
<dbReference type="PATRIC" id="fig|29422.6.peg.1712"/>
<feature type="chain" id="PRO_5006912091" evidence="1">
    <location>
        <begin position="22"/>
        <end position="298"/>
    </location>
</feature>
<gene>
    <name evidence="2" type="ORF">Lbru_1613</name>
</gene>
<name>A0A0W0SKE3_9GAMM</name>
<dbReference type="Proteomes" id="UP000054742">
    <property type="component" value="Unassembled WGS sequence"/>
</dbReference>
<dbReference type="STRING" id="29422.Lbru_1613"/>
<evidence type="ECO:0000313" key="3">
    <source>
        <dbReference type="Proteomes" id="UP000054742"/>
    </source>
</evidence>
<proteinExistence type="predicted"/>
<dbReference type="OrthoDB" id="5653740at2"/>
<organism evidence="2 3">
    <name type="scientific">Legionella brunensis</name>
    <dbReference type="NCBI Taxonomy" id="29422"/>
    <lineage>
        <taxon>Bacteria</taxon>
        <taxon>Pseudomonadati</taxon>
        <taxon>Pseudomonadota</taxon>
        <taxon>Gammaproteobacteria</taxon>
        <taxon>Legionellales</taxon>
        <taxon>Legionellaceae</taxon>
        <taxon>Legionella</taxon>
    </lineage>
</organism>
<dbReference type="RefSeq" id="WP_058441686.1">
    <property type="nucleotide sequence ID" value="NZ_CAAAHU010000019.1"/>
</dbReference>
<comment type="caution">
    <text evidence="2">The sequence shown here is derived from an EMBL/GenBank/DDBJ whole genome shotgun (WGS) entry which is preliminary data.</text>
</comment>
<sequence>MKLFSKGIMLVFCLMTSLGYSGTTGTLCQAKTATVPCERKAWNVGIEALYLEPYYNGFLTYLAPQQVATNTFKHSQIGKEYGWGFRIEGSYHFSTGKDLKVNWLHYKNRVATEQIGENNQVFINHTTPQIDAVNIEIGQLVHYGESAAIRFHGGGQYAQIKNPLYIDSNGIAQFDIQTKANIIGPRLGADMMYDFQKGFTAFCNGAGALLAGKNKFHNVSPRFSSVHYGESTDVTPLLEAKLGAQYTHRISDSEVKLKLGWMWLKYFNIYQTFANRTNNIEQSDLSLQGPFAGVVWIG</sequence>
<keyword evidence="1" id="KW-0732">Signal</keyword>
<feature type="signal peptide" evidence="1">
    <location>
        <begin position="1"/>
        <end position="21"/>
    </location>
</feature>
<reference evidence="2 3" key="1">
    <citation type="submission" date="2015-11" db="EMBL/GenBank/DDBJ databases">
        <title>Genomic analysis of 38 Legionella species identifies large and diverse effector repertoires.</title>
        <authorList>
            <person name="Burstein D."/>
            <person name="Amaro F."/>
            <person name="Zusman T."/>
            <person name="Lifshitz Z."/>
            <person name="Cohen O."/>
            <person name="Gilbert J.A."/>
            <person name="Pupko T."/>
            <person name="Shuman H.A."/>
            <person name="Segal G."/>
        </authorList>
    </citation>
    <scope>NUCLEOTIDE SEQUENCE [LARGE SCALE GENOMIC DNA]</scope>
    <source>
        <strain evidence="2 3">ATCC 43878</strain>
    </source>
</reference>
<keyword evidence="3" id="KW-1185">Reference proteome</keyword>
<dbReference type="InterPro" id="IPR007825">
    <property type="entry name" value="Major_OMP_Legionella"/>
</dbReference>